<evidence type="ECO:0000256" key="2">
    <source>
        <dbReference type="ARBA" id="ARBA00005781"/>
    </source>
</evidence>
<protein>
    <recommendedName>
        <fullName evidence="5 6">Large ribosomal subunit protein bL19</fullName>
    </recommendedName>
</protein>
<comment type="function">
    <text evidence="1 6 7">This protein is located at the 30S-50S ribosomal subunit interface and may play a role in the structure and function of the aminoacyl-tRNA binding site.</text>
</comment>
<comment type="similarity">
    <text evidence="2 6 7">Belongs to the bacterial ribosomal protein bL19 family.</text>
</comment>
<dbReference type="HAMAP" id="MF_00402">
    <property type="entry name" value="Ribosomal_bL19"/>
    <property type="match status" value="1"/>
</dbReference>
<dbReference type="Pfam" id="PF01245">
    <property type="entry name" value="Ribosomal_L19"/>
    <property type="match status" value="1"/>
</dbReference>
<evidence type="ECO:0000256" key="3">
    <source>
        <dbReference type="ARBA" id="ARBA00022980"/>
    </source>
</evidence>
<evidence type="ECO:0000256" key="6">
    <source>
        <dbReference type="HAMAP-Rule" id="MF_00402"/>
    </source>
</evidence>
<dbReference type="GO" id="GO:0003735">
    <property type="term" value="F:structural constituent of ribosome"/>
    <property type="evidence" value="ECO:0007669"/>
    <property type="project" value="InterPro"/>
</dbReference>
<dbReference type="PRINTS" id="PR00061">
    <property type="entry name" value="RIBOSOMALL19"/>
</dbReference>
<dbReference type="InterPro" id="IPR038657">
    <property type="entry name" value="Ribosomal_bL19_sf"/>
</dbReference>
<evidence type="ECO:0000256" key="4">
    <source>
        <dbReference type="ARBA" id="ARBA00023274"/>
    </source>
</evidence>
<dbReference type="PANTHER" id="PTHR15680">
    <property type="entry name" value="RIBOSOMAL PROTEIN L19"/>
    <property type="match status" value="1"/>
</dbReference>
<dbReference type="PANTHER" id="PTHR15680:SF9">
    <property type="entry name" value="LARGE RIBOSOMAL SUBUNIT PROTEIN BL19M"/>
    <property type="match status" value="1"/>
</dbReference>
<proteinExistence type="inferred from homology"/>
<sequence length="138" mass="15341">MNLVESLEKSLQPNPKIPPLQPGDQVRVHQKIIEGDRERIQVFQGTVIRLRKGGANASFTVRRIASNNIGVERTYLLNSPRIDKVEVMRHAKVRRAQLYYFRNLRGKSARLKERLPSSGGAKSKRAAAPAESGEAGAA</sequence>
<dbReference type="Proteomes" id="UP000230790">
    <property type="component" value="Unassembled WGS sequence"/>
</dbReference>
<keyword evidence="4 6" id="KW-0687">Ribonucleoprotein</keyword>
<organism evidence="9 10">
    <name type="scientific">Candidatus Thermofonsia Clade 3 bacterium</name>
    <dbReference type="NCBI Taxonomy" id="2364212"/>
    <lineage>
        <taxon>Bacteria</taxon>
        <taxon>Bacillati</taxon>
        <taxon>Chloroflexota</taxon>
        <taxon>Candidatus Thermofontia</taxon>
        <taxon>Candidatus Thermofonsia Clade 3</taxon>
    </lineage>
</organism>
<gene>
    <name evidence="6 9" type="primary">rplS</name>
    <name evidence="9" type="ORF">CUN48_07075</name>
</gene>
<dbReference type="SUPFAM" id="SSF50104">
    <property type="entry name" value="Translation proteins SH3-like domain"/>
    <property type="match status" value="1"/>
</dbReference>
<feature type="region of interest" description="Disordered" evidence="8">
    <location>
        <begin position="111"/>
        <end position="138"/>
    </location>
</feature>
<evidence type="ECO:0000256" key="7">
    <source>
        <dbReference type="RuleBase" id="RU000559"/>
    </source>
</evidence>
<accession>A0A2M8QD93</accession>
<dbReference type="EMBL" id="PGTN01000036">
    <property type="protein sequence ID" value="PJF47760.1"/>
    <property type="molecule type" value="Genomic_DNA"/>
</dbReference>
<evidence type="ECO:0000256" key="5">
    <source>
        <dbReference type="ARBA" id="ARBA00035171"/>
    </source>
</evidence>
<feature type="compositionally biased region" description="Low complexity" evidence="8">
    <location>
        <begin position="116"/>
        <end position="138"/>
    </location>
</feature>
<evidence type="ECO:0000256" key="8">
    <source>
        <dbReference type="SAM" id="MobiDB-lite"/>
    </source>
</evidence>
<evidence type="ECO:0000256" key="1">
    <source>
        <dbReference type="ARBA" id="ARBA00002349"/>
    </source>
</evidence>
<dbReference type="NCBIfam" id="TIGR01024">
    <property type="entry name" value="rplS_bact"/>
    <property type="match status" value="1"/>
</dbReference>
<dbReference type="GO" id="GO:0006412">
    <property type="term" value="P:translation"/>
    <property type="evidence" value="ECO:0007669"/>
    <property type="project" value="UniProtKB-UniRule"/>
</dbReference>
<dbReference type="AlphaFoldDB" id="A0A2M8QD93"/>
<dbReference type="Gene3D" id="2.30.30.790">
    <property type="match status" value="1"/>
</dbReference>
<name>A0A2M8QD93_9CHLR</name>
<reference evidence="9 10" key="1">
    <citation type="submission" date="2017-11" db="EMBL/GenBank/DDBJ databases">
        <title>Evolution of Phototrophy in the Chloroflexi Phylum Driven by Horizontal Gene Transfer.</title>
        <authorList>
            <person name="Ward L.M."/>
            <person name="Hemp J."/>
            <person name="Shih P.M."/>
            <person name="Mcglynn S.E."/>
            <person name="Fischer W."/>
        </authorList>
    </citation>
    <scope>NUCLEOTIDE SEQUENCE [LARGE SCALE GENOMIC DNA]</scope>
    <source>
        <strain evidence="9">JP3_7</strain>
    </source>
</reference>
<evidence type="ECO:0000313" key="10">
    <source>
        <dbReference type="Proteomes" id="UP000230790"/>
    </source>
</evidence>
<dbReference type="InterPro" id="IPR008991">
    <property type="entry name" value="Translation_prot_SH3-like_sf"/>
</dbReference>
<comment type="caution">
    <text evidence="9">The sequence shown here is derived from an EMBL/GenBank/DDBJ whole genome shotgun (WGS) entry which is preliminary data.</text>
</comment>
<keyword evidence="3 6" id="KW-0689">Ribosomal protein</keyword>
<dbReference type="InterPro" id="IPR001857">
    <property type="entry name" value="Ribosomal_bL19"/>
</dbReference>
<dbReference type="PIRSF" id="PIRSF002191">
    <property type="entry name" value="Ribosomal_L19"/>
    <property type="match status" value="1"/>
</dbReference>
<evidence type="ECO:0000313" key="9">
    <source>
        <dbReference type="EMBL" id="PJF47760.1"/>
    </source>
</evidence>
<dbReference type="GO" id="GO:0022625">
    <property type="term" value="C:cytosolic large ribosomal subunit"/>
    <property type="evidence" value="ECO:0007669"/>
    <property type="project" value="TreeGrafter"/>
</dbReference>